<reference evidence="3 4" key="1">
    <citation type="journal article" date="2023" name="Plant Dis.">
        <title>First Report of Diplodia intermedia Causing Canker and Dieback Diseases on Apple Trees in Canada.</title>
        <authorList>
            <person name="Ellouze W."/>
            <person name="Ilyukhin E."/>
            <person name="Sulman M."/>
            <person name="Ali S."/>
        </authorList>
    </citation>
    <scope>NUCLEOTIDE SEQUENCE [LARGE SCALE GENOMIC DNA]</scope>
    <source>
        <strain evidence="3 4">M45-28</strain>
    </source>
</reference>
<feature type="transmembrane region" description="Helical" evidence="2">
    <location>
        <begin position="249"/>
        <end position="269"/>
    </location>
</feature>
<keyword evidence="2" id="KW-0472">Membrane</keyword>
<comment type="caution">
    <text evidence="3">The sequence shown here is derived from an EMBL/GenBank/DDBJ whole genome shotgun (WGS) entry which is preliminary data.</text>
</comment>
<keyword evidence="2" id="KW-1133">Transmembrane helix</keyword>
<evidence type="ECO:0000256" key="1">
    <source>
        <dbReference type="SAM" id="MobiDB-lite"/>
    </source>
</evidence>
<feature type="compositionally biased region" description="Low complexity" evidence="1">
    <location>
        <begin position="11"/>
        <end position="28"/>
    </location>
</feature>
<organism evidence="3 4">
    <name type="scientific">Diplodia intermedia</name>
    <dbReference type="NCBI Taxonomy" id="856260"/>
    <lineage>
        <taxon>Eukaryota</taxon>
        <taxon>Fungi</taxon>
        <taxon>Dikarya</taxon>
        <taxon>Ascomycota</taxon>
        <taxon>Pezizomycotina</taxon>
        <taxon>Dothideomycetes</taxon>
        <taxon>Dothideomycetes incertae sedis</taxon>
        <taxon>Botryosphaeriales</taxon>
        <taxon>Botryosphaeriaceae</taxon>
        <taxon>Diplodia</taxon>
    </lineage>
</organism>
<feature type="transmembrane region" description="Helical" evidence="2">
    <location>
        <begin position="429"/>
        <end position="450"/>
    </location>
</feature>
<dbReference type="EMBL" id="JAKEKT020000021">
    <property type="protein sequence ID" value="KAL1644912.1"/>
    <property type="molecule type" value="Genomic_DNA"/>
</dbReference>
<sequence length="520" mass="54866">MDTQSSTHLRTTSAGSTSTPGGDLAAPGLGLGGGGGSGGGSGMAVPLVDLSSRTPSPYPRSRASASVAASEDEDDDVLYEPGPSSLVRPLVSAADIGTGGSGGSGSGASWNMRVLRNNGGLGNFFFGSWLGWQVYVGLLVFWVAGAAFGLLLMNRFILLTGVYKFPYPLTMTWIQLVLEHILLIAFASLTRLLSRPLQRLGLGAVVAPAMPLSSGQGFRGSAKQHGRGGSGGIAGGGIFEFEWPVAKHALLLAVVYMAKVVLSNISFAYAAQETYTLARIGVVPVALLLAGSSSVKANSVATQSSALTATFSLLVASIRPGVRVTWESIVAGVFSAFFVAIYPILLLRTYRALVNDMVPQGDVPTGFASTPGVDDYSGSGSSREETRAYWRTLHYTSVLTLVIITPIVVLSGELGNIHHNCYFLDVPFFWLLTVCGGIGAWAVFSSTLLLAKATSPLTVSFIGVPRGAFQLMCLNKFKMPVHAWLGVSFCWVASAWFLVARRDEGRALGRLRLEGRETVR</sequence>
<evidence type="ECO:0008006" key="5">
    <source>
        <dbReference type="Google" id="ProtNLM"/>
    </source>
</evidence>
<name>A0ABR3TUD2_9PEZI</name>
<protein>
    <recommendedName>
        <fullName evidence="5">Gdp-fucose transporter</fullName>
    </recommendedName>
</protein>
<feature type="transmembrane region" description="Helical" evidence="2">
    <location>
        <begin position="392"/>
        <end position="409"/>
    </location>
</feature>
<feature type="region of interest" description="Disordered" evidence="1">
    <location>
        <begin position="1"/>
        <end position="75"/>
    </location>
</feature>
<feature type="transmembrane region" description="Helical" evidence="2">
    <location>
        <begin position="483"/>
        <end position="500"/>
    </location>
</feature>
<dbReference type="Proteomes" id="UP001521184">
    <property type="component" value="Unassembled WGS sequence"/>
</dbReference>
<gene>
    <name evidence="3" type="ORF">SLS58_003983</name>
</gene>
<feature type="transmembrane region" description="Helical" evidence="2">
    <location>
        <begin position="328"/>
        <end position="347"/>
    </location>
</feature>
<keyword evidence="4" id="KW-1185">Reference proteome</keyword>
<proteinExistence type="predicted"/>
<feature type="transmembrane region" description="Helical" evidence="2">
    <location>
        <begin position="173"/>
        <end position="193"/>
    </location>
</feature>
<evidence type="ECO:0000256" key="2">
    <source>
        <dbReference type="SAM" id="Phobius"/>
    </source>
</evidence>
<accession>A0ABR3TUD2</accession>
<feature type="compositionally biased region" description="Gly residues" evidence="1">
    <location>
        <begin position="29"/>
        <end position="42"/>
    </location>
</feature>
<evidence type="ECO:0000313" key="3">
    <source>
        <dbReference type="EMBL" id="KAL1644912.1"/>
    </source>
</evidence>
<feature type="compositionally biased region" description="Polar residues" evidence="1">
    <location>
        <begin position="1"/>
        <end position="10"/>
    </location>
</feature>
<evidence type="ECO:0000313" key="4">
    <source>
        <dbReference type="Proteomes" id="UP001521184"/>
    </source>
</evidence>
<keyword evidence="2" id="KW-0812">Transmembrane</keyword>
<feature type="compositionally biased region" description="Low complexity" evidence="1">
    <location>
        <begin position="60"/>
        <end position="69"/>
    </location>
</feature>
<feature type="transmembrane region" description="Helical" evidence="2">
    <location>
        <begin position="134"/>
        <end position="153"/>
    </location>
</feature>